<dbReference type="Proteomes" id="UP000778951">
    <property type="component" value="Unassembled WGS sequence"/>
</dbReference>
<dbReference type="EMBL" id="JAATLM010000001">
    <property type="protein sequence ID" value="NIZ69183.1"/>
    <property type="molecule type" value="Genomic_DNA"/>
</dbReference>
<comment type="catalytic activity">
    <reaction evidence="5">
        <text>7-aminomethyl-7-carbaguanosine(34) in tRNA + S-adenosyl-L-methionine = epoxyqueuosine(34) in tRNA + adenine + L-methionine + 2 H(+)</text>
        <dbReference type="Rhea" id="RHEA:32155"/>
        <dbReference type="Rhea" id="RHEA-COMP:10342"/>
        <dbReference type="Rhea" id="RHEA-COMP:18582"/>
        <dbReference type="ChEBI" id="CHEBI:15378"/>
        <dbReference type="ChEBI" id="CHEBI:16708"/>
        <dbReference type="ChEBI" id="CHEBI:57844"/>
        <dbReference type="ChEBI" id="CHEBI:59789"/>
        <dbReference type="ChEBI" id="CHEBI:82833"/>
        <dbReference type="ChEBI" id="CHEBI:194443"/>
        <dbReference type="EC" id="2.4.99.17"/>
    </reaction>
</comment>
<dbReference type="GO" id="GO:0008616">
    <property type="term" value="P:tRNA queuosine(34) biosynthetic process"/>
    <property type="evidence" value="ECO:0007669"/>
    <property type="project" value="UniProtKB-UniRule"/>
</dbReference>
<evidence type="ECO:0000256" key="2">
    <source>
        <dbReference type="ARBA" id="ARBA00022679"/>
    </source>
</evidence>
<evidence type="ECO:0000256" key="1">
    <source>
        <dbReference type="ARBA" id="ARBA00022490"/>
    </source>
</evidence>
<comment type="function">
    <text evidence="5">Transfers and isomerizes the ribose moiety from AdoMet to the 7-aminomethyl group of 7-deazaguanine (preQ1-tRNA) to give epoxyqueuosine (oQ-tRNA).</text>
</comment>
<name>A0A968GES8_9SPIO</name>
<dbReference type="Gene3D" id="3.40.1780.10">
    <property type="entry name" value="QueA-like"/>
    <property type="match status" value="1"/>
</dbReference>
<dbReference type="AlphaFoldDB" id="A0A968GES8"/>
<dbReference type="PANTHER" id="PTHR30307">
    <property type="entry name" value="S-ADENOSYLMETHIONINE:TRNA RIBOSYLTRANSFERASE-ISOMERASE"/>
    <property type="match status" value="1"/>
</dbReference>
<dbReference type="Pfam" id="PF02547">
    <property type="entry name" value="Queuosine_synth"/>
    <property type="match status" value="1"/>
</dbReference>
<dbReference type="NCBIfam" id="TIGR00113">
    <property type="entry name" value="queA"/>
    <property type="match status" value="1"/>
</dbReference>
<comment type="similarity">
    <text evidence="5">Belongs to the QueA family.</text>
</comment>
<dbReference type="EC" id="2.4.99.17" evidence="5"/>
<proteinExistence type="inferred from homology"/>
<evidence type="ECO:0000256" key="4">
    <source>
        <dbReference type="ARBA" id="ARBA00022785"/>
    </source>
</evidence>
<evidence type="ECO:0000256" key="5">
    <source>
        <dbReference type="HAMAP-Rule" id="MF_00113"/>
    </source>
</evidence>
<accession>A0A968GES8</accession>
<dbReference type="InterPro" id="IPR003699">
    <property type="entry name" value="QueA"/>
</dbReference>
<dbReference type="InterPro" id="IPR036100">
    <property type="entry name" value="QueA_sf"/>
</dbReference>
<dbReference type="GO" id="GO:0051075">
    <property type="term" value="F:S-adenosylmethionine:tRNA ribosyltransferase-isomerase activity"/>
    <property type="evidence" value="ECO:0007669"/>
    <property type="project" value="UniProtKB-EC"/>
</dbReference>
<comment type="subunit">
    <text evidence="5">Monomer.</text>
</comment>
<evidence type="ECO:0000256" key="3">
    <source>
        <dbReference type="ARBA" id="ARBA00022691"/>
    </source>
</evidence>
<dbReference type="InterPro" id="IPR042118">
    <property type="entry name" value="QueA_dom1"/>
</dbReference>
<sequence length="343" mass="38506">MKTSDFDFILPAHLIASEPSLVRGEDRLMVLHRHNQSVAHHNFKEIVDLIPDHALLVFNDSKVRKARLMAQSEHGASVEFLLLEPQDAHHWLVLVSKAKRQKVGKSYQLPEGVQAKIVGDGESEGTKIVYFSYLTESYIERYGAMPLPPYMQRQAQDADDERYQTIYAQRVGSAAAPTAGLHFTQDILDKLRARGIEQAFVTLHVGLGTFAPVRSEILTDHVMHTEPYHISEASARQINQAMAEKRPIIAIGTTSCRLLESAMQRSPDGTIHAGDAKSNIFIYPGYQFRCITGLFTNFHTPKSTLLALVSALAGYDFIRKSYQEAIAQEYRFFSYGDAMLILP</sequence>
<keyword evidence="7" id="KW-1185">Reference proteome</keyword>
<reference evidence="6" key="1">
    <citation type="submission" date="2020-03" db="EMBL/GenBank/DDBJ databases">
        <title>Spirochaetal bacteria isolated from arthropods constitute a novel genus Entomospira genus novum within the order Spirochaetales.</title>
        <authorList>
            <person name="Grana-Miraglia L."/>
            <person name="Sikutova S."/>
            <person name="Fingerle V."/>
            <person name="Sing A."/>
            <person name="Castillo-Ramirez S."/>
            <person name="Margos G."/>
            <person name="Rudolf I."/>
        </authorList>
    </citation>
    <scope>NUCLEOTIDE SEQUENCE</scope>
    <source>
        <strain evidence="6">BR149</strain>
    </source>
</reference>
<dbReference type="Gene3D" id="2.40.10.240">
    <property type="entry name" value="QueA-like"/>
    <property type="match status" value="1"/>
</dbReference>
<organism evidence="6 7">
    <name type="scientific">Entomospira culicis</name>
    <dbReference type="NCBI Taxonomy" id="2719989"/>
    <lineage>
        <taxon>Bacteria</taxon>
        <taxon>Pseudomonadati</taxon>
        <taxon>Spirochaetota</taxon>
        <taxon>Spirochaetia</taxon>
        <taxon>Spirochaetales</taxon>
        <taxon>Spirochaetaceae</taxon>
        <taxon>Entomospira</taxon>
    </lineage>
</organism>
<keyword evidence="6" id="KW-0328">Glycosyltransferase</keyword>
<evidence type="ECO:0000313" key="6">
    <source>
        <dbReference type="EMBL" id="NIZ69183.1"/>
    </source>
</evidence>
<dbReference type="HAMAP" id="MF_00113">
    <property type="entry name" value="QueA"/>
    <property type="match status" value="1"/>
</dbReference>
<gene>
    <name evidence="5 6" type="primary">queA</name>
    <name evidence="6" type="ORF">HCT48_03015</name>
</gene>
<dbReference type="NCBIfam" id="NF001140">
    <property type="entry name" value="PRK00147.1"/>
    <property type="match status" value="1"/>
</dbReference>
<comment type="caution">
    <text evidence="6">The sequence shown here is derived from an EMBL/GenBank/DDBJ whole genome shotgun (WGS) entry which is preliminary data.</text>
</comment>
<comment type="subcellular location">
    <subcellularLocation>
        <location evidence="5">Cytoplasm</location>
    </subcellularLocation>
</comment>
<dbReference type="PANTHER" id="PTHR30307:SF0">
    <property type="entry name" value="S-ADENOSYLMETHIONINE:TRNA RIBOSYLTRANSFERASE-ISOMERASE"/>
    <property type="match status" value="1"/>
</dbReference>
<protein>
    <recommendedName>
        <fullName evidence="5">S-adenosylmethionine:tRNA ribosyltransferase-isomerase</fullName>
        <ecNumber evidence="5">2.4.99.17</ecNumber>
    </recommendedName>
    <alternativeName>
        <fullName evidence="5">Queuosine biosynthesis protein QueA</fullName>
    </alternativeName>
</protein>
<dbReference type="GO" id="GO:0005737">
    <property type="term" value="C:cytoplasm"/>
    <property type="evidence" value="ECO:0007669"/>
    <property type="project" value="UniProtKB-SubCell"/>
</dbReference>
<comment type="pathway">
    <text evidence="5">tRNA modification; tRNA-queuosine biosynthesis.</text>
</comment>
<keyword evidence="1 5" id="KW-0963">Cytoplasm</keyword>
<dbReference type="SUPFAM" id="SSF111337">
    <property type="entry name" value="QueA-like"/>
    <property type="match status" value="1"/>
</dbReference>
<keyword evidence="3 5" id="KW-0949">S-adenosyl-L-methionine</keyword>
<evidence type="ECO:0000313" key="7">
    <source>
        <dbReference type="Proteomes" id="UP000778951"/>
    </source>
</evidence>
<keyword evidence="4 5" id="KW-0671">Queuosine biosynthesis</keyword>
<keyword evidence="2 5" id="KW-0808">Transferase</keyword>
<dbReference type="InterPro" id="IPR042119">
    <property type="entry name" value="QueA_dom2"/>
</dbReference>